<sequence length="148" mass="16749">MAKWGEGNAHWITGEQTDATNINNWHWTERDASDCSTDKPKTLFPAVHLQNEEGKCGVTEVSKLDREASINNRKGKVTFFYEWSIKLNWPGTSKSGVQYEGRVQIPNLSDENSVDEVETGVSLSKDEPGLAPWLTRLILHLRHQHTGF</sequence>
<dbReference type="GO" id="GO:0006457">
    <property type="term" value="P:protein folding"/>
    <property type="evidence" value="ECO:0007669"/>
    <property type="project" value="TreeGrafter"/>
</dbReference>
<proteinExistence type="inferred from homology"/>
<dbReference type="Ensembl" id="ENSOCUT00000000544.3">
    <property type="protein sequence ID" value="ENSOCUP00000016905.2"/>
    <property type="gene ID" value="ENSOCUG00000000544.3"/>
</dbReference>
<name>G1TIY3_RABIT</name>
<reference evidence="3" key="3">
    <citation type="submission" date="2025-09" db="UniProtKB">
        <authorList>
            <consortium name="Ensembl"/>
        </authorList>
    </citation>
    <scope>IDENTIFICATION</scope>
    <source>
        <strain evidence="3">Thorbecke</strain>
    </source>
</reference>
<protein>
    <recommendedName>
        <fullName evidence="2">Activator of Hsp90 ATPase AHSA1-like N-terminal domain-containing protein</fullName>
    </recommendedName>
</protein>
<gene>
    <name evidence="3" type="primary">LOC127482654</name>
</gene>
<accession>G1TIY3</accession>
<reference evidence="3 4" key="1">
    <citation type="journal article" date="2011" name="Nature">
        <title>A high-resolution map of human evolutionary constraint using 29 mammals.</title>
        <authorList>
            <person name="Lindblad-Toh K."/>
            <person name="Garber M."/>
            <person name="Zuk O."/>
            <person name="Lin M.F."/>
            <person name="Parker B.J."/>
            <person name="Washietl S."/>
            <person name="Kheradpour P."/>
            <person name="Ernst J."/>
            <person name="Jordan G."/>
            <person name="Mauceli E."/>
            <person name="Ward L.D."/>
            <person name="Lowe C.B."/>
            <person name="Holloway A.K."/>
            <person name="Clamp M."/>
            <person name="Gnerre S."/>
            <person name="Alfoldi J."/>
            <person name="Beal K."/>
            <person name="Chang J."/>
            <person name="Clawson H."/>
            <person name="Cuff J."/>
            <person name="Di Palma F."/>
            <person name="Fitzgerald S."/>
            <person name="Flicek P."/>
            <person name="Guttman M."/>
            <person name="Hubisz M.J."/>
            <person name="Jaffe D.B."/>
            <person name="Jungreis I."/>
            <person name="Kent W.J."/>
            <person name="Kostka D."/>
            <person name="Lara M."/>
            <person name="Martins A.L."/>
            <person name="Massingham T."/>
            <person name="Moltke I."/>
            <person name="Raney B.J."/>
            <person name="Rasmussen M.D."/>
            <person name="Robinson J."/>
            <person name="Stark A."/>
            <person name="Vilella A.J."/>
            <person name="Wen J."/>
            <person name="Xie X."/>
            <person name="Zody M.C."/>
            <person name="Baldwin J."/>
            <person name="Bloom T."/>
            <person name="Chin C.W."/>
            <person name="Heiman D."/>
            <person name="Nicol R."/>
            <person name="Nusbaum C."/>
            <person name="Young S."/>
            <person name="Wilkinson J."/>
            <person name="Worley K.C."/>
            <person name="Kovar C.L."/>
            <person name="Muzny D.M."/>
            <person name="Gibbs R.A."/>
            <person name="Cree A."/>
            <person name="Dihn H.H."/>
            <person name="Fowler G."/>
            <person name="Jhangiani S."/>
            <person name="Joshi V."/>
            <person name="Lee S."/>
            <person name="Lewis L.R."/>
            <person name="Nazareth L.V."/>
            <person name="Okwuonu G."/>
            <person name="Santibanez J."/>
            <person name="Warren W.C."/>
            <person name="Mardis E.R."/>
            <person name="Weinstock G.M."/>
            <person name="Wilson R.K."/>
            <person name="Delehaunty K."/>
            <person name="Dooling D."/>
            <person name="Fronik C."/>
            <person name="Fulton L."/>
            <person name="Fulton B."/>
            <person name="Graves T."/>
            <person name="Minx P."/>
            <person name="Sodergren E."/>
            <person name="Birney E."/>
            <person name="Margulies E.H."/>
            <person name="Herrero J."/>
            <person name="Green E.D."/>
            <person name="Haussler D."/>
            <person name="Siepel A."/>
            <person name="Goldman N."/>
            <person name="Pollard K.S."/>
            <person name="Pedersen J.S."/>
            <person name="Lander E.S."/>
            <person name="Kellis M."/>
        </authorList>
    </citation>
    <scope>NUCLEOTIDE SEQUENCE [LARGE SCALE GENOMIC DNA]</scope>
    <source>
        <strain evidence="3 4">Thorbecke inbred</strain>
    </source>
</reference>
<feature type="domain" description="Activator of Hsp90 ATPase AHSA1-like N-terminal" evidence="2">
    <location>
        <begin position="29"/>
        <end position="148"/>
    </location>
</feature>
<dbReference type="PaxDb" id="9986-ENSOCUP00000016905"/>
<dbReference type="InterPro" id="IPR015310">
    <property type="entry name" value="AHSA1-like_N"/>
</dbReference>
<dbReference type="HOGENOM" id="CLU_049046_0_0_1"/>
<dbReference type="GO" id="GO:0001671">
    <property type="term" value="F:ATPase activator activity"/>
    <property type="evidence" value="ECO:0007669"/>
    <property type="project" value="InterPro"/>
</dbReference>
<dbReference type="GeneTree" id="ENSGT00940000155144"/>
<evidence type="ECO:0000256" key="1">
    <source>
        <dbReference type="ARBA" id="ARBA00006817"/>
    </source>
</evidence>
<dbReference type="PANTHER" id="PTHR13009">
    <property type="entry name" value="HEAT SHOCK PROTEIN 90 HSP90 CO-CHAPERONE AHA-1"/>
    <property type="match status" value="1"/>
</dbReference>
<dbReference type="SUPFAM" id="SSF103111">
    <property type="entry name" value="Activator of Hsp90 ATPase, Aha1"/>
    <property type="match status" value="1"/>
</dbReference>
<dbReference type="eggNOG" id="KOG2936">
    <property type="taxonomic scope" value="Eukaryota"/>
</dbReference>
<dbReference type="Pfam" id="PF09229">
    <property type="entry name" value="Aha1_N"/>
    <property type="match status" value="1"/>
</dbReference>
<dbReference type="GO" id="GO:0005829">
    <property type="term" value="C:cytosol"/>
    <property type="evidence" value="ECO:0007669"/>
    <property type="project" value="TreeGrafter"/>
</dbReference>
<dbReference type="OrthoDB" id="567237at2759"/>
<comment type="similarity">
    <text evidence="1">Belongs to the AHA1 family.</text>
</comment>
<dbReference type="PANTHER" id="PTHR13009:SF7">
    <property type="entry name" value="ACTIVATOR OF 90 KDA HEAT SHOCK PROTEIN ATPASE HOMOLOG 1"/>
    <property type="match status" value="1"/>
</dbReference>
<dbReference type="EMBL" id="AAGW02038962">
    <property type="status" value="NOT_ANNOTATED_CDS"/>
    <property type="molecule type" value="Genomic_DNA"/>
</dbReference>
<organism evidence="3 4">
    <name type="scientific">Oryctolagus cuniculus</name>
    <name type="common">Rabbit</name>
    <dbReference type="NCBI Taxonomy" id="9986"/>
    <lineage>
        <taxon>Eukaryota</taxon>
        <taxon>Metazoa</taxon>
        <taxon>Chordata</taxon>
        <taxon>Craniata</taxon>
        <taxon>Vertebrata</taxon>
        <taxon>Euteleostomi</taxon>
        <taxon>Mammalia</taxon>
        <taxon>Eutheria</taxon>
        <taxon>Euarchontoglires</taxon>
        <taxon>Glires</taxon>
        <taxon>Lagomorpha</taxon>
        <taxon>Leporidae</taxon>
        <taxon>Oryctolagus</taxon>
    </lineage>
</organism>
<dbReference type="SMART" id="SM01000">
    <property type="entry name" value="Aha1_N"/>
    <property type="match status" value="1"/>
</dbReference>
<dbReference type="AlphaFoldDB" id="G1TIY3"/>
<reference evidence="3" key="2">
    <citation type="submission" date="2025-08" db="UniProtKB">
        <authorList>
            <consortium name="Ensembl"/>
        </authorList>
    </citation>
    <scope>IDENTIFICATION</scope>
    <source>
        <strain evidence="3">Thorbecke</strain>
    </source>
</reference>
<dbReference type="InParanoid" id="G1TIY3"/>
<evidence type="ECO:0000259" key="2">
    <source>
        <dbReference type="SMART" id="SM01000"/>
    </source>
</evidence>
<evidence type="ECO:0000313" key="4">
    <source>
        <dbReference type="Proteomes" id="UP000001811"/>
    </source>
</evidence>
<dbReference type="Gene3D" id="3.15.10.20">
    <property type="entry name" value="Activator of Hsp90 ATPase Aha1, N-terminal domain"/>
    <property type="match status" value="1"/>
</dbReference>
<dbReference type="SMR" id="G1TIY3"/>
<dbReference type="InterPro" id="IPR036338">
    <property type="entry name" value="Aha1"/>
</dbReference>
<keyword evidence="4" id="KW-1185">Reference proteome</keyword>
<evidence type="ECO:0000313" key="3">
    <source>
        <dbReference type="Ensembl" id="ENSOCUP00000016905.2"/>
    </source>
</evidence>
<dbReference type="STRING" id="9986.ENSOCUP00000016905"/>
<dbReference type="Proteomes" id="UP000001811">
    <property type="component" value="Chromosome 7"/>
</dbReference>
<dbReference type="GO" id="GO:0051087">
    <property type="term" value="F:protein-folding chaperone binding"/>
    <property type="evidence" value="ECO:0007669"/>
    <property type="project" value="InterPro"/>
</dbReference>